<evidence type="ECO:0000313" key="14">
    <source>
        <dbReference type="Proteomes" id="UP000694891"/>
    </source>
</evidence>
<feature type="domain" description="C2H2-type" evidence="13">
    <location>
        <begin position="2771"/>
        <end position="2798"/>
    </location>
</feature>
<dbReference type="Pfam" id="PF00096">
    <property type="entry name" value="zf-C2H2"/>
    <property type="match status" value="13"/>
</dbReference>
<sequence length="2993" mass="328913">MQSPSQAHKPVTTEAPLDPEPQPAQTGPDAQREESKSAGNTKATETGVQTAETPATMTVTPPVENSAQTLTESTENTARTDAAAKPSLAPAGKTSPGSVGQKAAKQDKGDGRKYVPSKKAMVDPLKMDMSKPLVMPLTSSQLSLQCIECHIIFSDHKSKERHLKLSHPAEYEQCILRNALFACYVCDRHFTNSTELMAHQKAHIEKKPFKCPICSQAFNKSSELTVHKKIHFGRDGYACTDCGKPCKTLTLLKYHRRTHTGERPYVCKECGKRFTMSKALQKHITSHLPEGAEGAEGGGGDTTAKAQLRKNDGASTTKYPCSVCKATFKSSRTRLHHIKTKHNVLPAAARNTVPTGQQVKQNTPIITPISICQPALLQVEPNGPLQKVDANIDTEQIRRLIESLGNVQKVNQVVILGQVPPHAPPLEVQQISQLAEPVNLNLSPPQIDFIGLKETDSKTIELDPSNNPCDSMEQTIILEPITPDGQLENPSFSELSSHIAAGEDIELTLVPVEETVRPEGEVLHQILQQPEISAIHSDPVDLKQNLEQTVILELTPALMPTLELEQSQAVPQNEIPPSSSLVLTTDLETPQQTADQIVIEDQQTSLSVPPLMSTVELELTPLQPHQQDLSSCSFVPPDPLTPSEPGANPKDEDVISQMQTVVLDQVHPVVGRDSLQDTQEKAEQVSSEELLVDCKNNLSEVEEPCAQEEVQSQLENSQGPESSELPVNVMSAQELVKVRKRKPARTLIFQGYMQDLVGSMYKDDLQIDAKPPKRQRTKKPHLVVKFGPQSKEKKNMKQRKPSQQRQPMQEDMIRGKTPTKKLVEKKESSEKNGRKGKKDKTVGNALSAAKIKSSPSTQVPRVHEIKEDTRKNKMKKQKEVSKGGVTRMSKHKTVASPMFKRKKQAKILKKDQPKNAKDGRAKKNLAKEEKVNKADLAGSHIMQDSLLLLKGHKQPQLKVYKLDPSKASSQAPEASPHDLKHPTSASTNNTSAEGRKKGGRAKKNQKNLSLLSSLQVSHQPPETLPTKPKATRKRKASSKVETEGVITSHSKRALECKDCGERFSEVSSLQKHKTTVHIVESPSLTYTNGNIFEGVSRLDLYQLPKEQDKVAEVMHAATDWDTEPEMGEMALEDRERSVSFPALIPSPSFPGPPPDVDGSAYEDKGGMPVQTTQHHRMDSEILNIEEIVMGRGLPDPPPEVPPEKPAEPYKPITLNGPPASTVQPYQHENLQCFQCFITFCSAKAKERHMKKSHREEYKQQLQQGNTLFTCYVCDRTFLSSEELTQHQPTHSKDDKPFKCVHCKESFKTFSELTAHRRQVCPEKQMVCKDCNETFRSAGLLRAHRLTQHPRPDVETAEQPEDPSKTHRCKKCGQGFEAESELLAHQEKYPEGQQCNGSTSAIKKRGRPAKAEDPAVAEKKGKRKKKDEAEVSEEAVKASSTSEPAATPAEEKGKAGGAKRGRPSKAAPKSDTEDKKSPEDDSEAPGKEKKPKVDLAPARQHPCSECDLTFPGLIQLRTHKKEKHAPRKAHPCEECEESFARPEQLDAHMSRAHAVGRFACPTCGKSFGRERTLKAHQKSHPEEKPENPSPAVMSIEYTIDIQLTELGFPDILQPQEASDRETPCRPSSPADSPSHTPTSLSPAHKQRHLIRDGKEASTAKLTSNTQQNTVVYVSAPLADTSPGKQLNPTQSPQDEAAVNGTEQSEPTGDDPTAGTDSPQLMSEQDEDGQEGGGDAAKEGSAEGQQDVDDDSDDSEVSDVYEEEEVDEEDDEEEEGISNESGHSGDYRCSICDLQLPSQFKLQDHMNLHTGARPYCCAECGKRFCQIYNYRVHLRTHALVKVDRPQCRICLVSFPAQEDLNRHLSRTHLEDEFYECDLCKRVFTSLKACENHVQLHKCMLNVVCDVCGRNFSSPKSLARHLKKSCHRNFKCTDCTKTFTKKNALLKHSFSHLGLLPYTCVRCRRHFRLAKLYRQHKCEPERIHCVACLREFLSQEDFQQHKKDTGCWGNQERNVTTDEIRCLECGQRFDTSEELKKHAGAHQRVLKCAECGKGFRSALLLMSHMGGHAGKSPCLCQSCGLGFPHQQNYDSHLKTCGQTPPTVSAPKKRQTSKSSLPEAKRPRAKPDSSNMAAAPAVVSTNPAAPVQDCSSPGLVTAGVSAGSAPSDGVWKLTLNKQPPPGVELVVFVPVCPTPTNGLPLPSAVPQTLPVTAMQALPQASSPLVSGNLGLKAALGAPLDLVTGIKQDPEAPLDLSKKRNSSESAPTNIPLLPVKSEPEECEISGQVNGTGRQEFKNHSTKTDTYTEEKRLKVSSLHADTASSGPIMDIKSEPQSPGAGLDLCLSRTRQLKDCQPDKEIKMEVDISNPVCADMETFALMDKDKCSDVPGQCSWMEMHQFIGDLITSGNSSKSQPDVLNAAAWGVAAAAAGSLGFKAASLEPLQPLRPAQDKSEPGRQIQPRASQRKGEARDRREGLDVHHACTCPGCPYSGSALSFETLTSRQSLSSPPHSEAVCHPKDLSSTAPVSLGMCLPDTTVPSSSTASELEGRPSNRTQSDDADRGTRSRDQNPDAPTSRASSGSVFSMFPCLCCHRGLQTCSQLRSQQEGADSSFSHTHAHHHFHHHHCPLTSCLPCPQLAHSHSSQLSSPFPCLPCQCSFPTCSQVCHHQHRQTQQPEERGRTATNLLSLHPCMHCSASFSRPSQLLQHQRSEHAHKPSGFLCTECGRAFNSHSNLRIHLNVHTGARPYTCSDCGKSFSQSGALKIHRRIHTGERPYSCGFCGRGFPHLAGVRAHQRTHTGEKPYRCSQCGKCFTQSGALKIHTRIHTGERPFICSICGKGFSNRSGIRFHYRTVHGLAPEPSGEAGAGGAYRGPAGRGCPPGRPRTLPSTSVRLNTPNSPDDSSNTAPSSRDSSELIAAHPGSALFERKSQSEGAAGSREGLLYACEDCGLRFKDAPSRNRHQTLVHYSHEGREEEEEEEEQQRKEFSTNERVGNHRK</sequence>
<feature type="compositionally biased region" description="Basic and acidic residues" evidence="12">
    <location>
        <begin position="2542"/>
        <end position="2565"/>
    </location>
</feature>
<feature type="domain" description="C2H2-type" evidence="13">
    <location>
        <begin position="1054"/>
        <end position="1082"/>
    </location>
</feature>
<evidence type="ECO:0000256" key="11">
    <source>
        <dbReference type="PROSITE-ProRule" id="PRU00042"/>
    </source>
</evidence>
<dbReference type="GO" id="GO:0008270">
    <property type="term" value="F:zinc ion binding"/>
    <property type="evidence" value="ECO:0007669"/>
    <property type="project" value="UniProtKB-KW"/>
</dbReference>
<feature type="domain" description="C2H2-type" evidence="13">
    <location>
        <begin position="1325"/>
        <end position="1359"/>
    </location>
</feature>
<feature type="compositionally biased region" description="Polar residues" evidence="12">
    <location>
        <begin position="2567"/>
        <end position="2576"/>
    </location>
</feature>
<feature type="domain" description="C2H2-type" evidence="13">
    <location>
        <begin position="2043"/>
        <end position="2070"/>
    </location>
</feature>
<dbReference type="InterPro" id="IPR013087">
    <property type="entry name" value="Znf_C2H2_type"/>
</dbReference>
<feature type="compositionally biased region" description="Polar residues" evidence="12">
    <location>
        <begin position="1658"/>
        <end position="1670"/>
    </location>
</feature>
<keyword evidence="6" id="KW-0862">Zinc</keyword>
<dbReference type="FunFam" id="3.30.160.60:FF:001049">
    <property type="entry name" value="zinc finger protein 319"/>
    <property type="match status" value="1"/>
</dbReference>
<feature type="region of interest" description="Disordered" evidence="12">
    <location>
        <begin position="2852"/>
        <end position="2909"/>
    </location>
</feature>
<feature type="compositionally biased region" description="Polar residues" evidence="12">
    <location>
        <begin position="37"/>
        <end position="79"/>
    </location>
</feature>
<accession>A0A9Y4K714</accession>
<feature type="domain" description="C2H2-type" evidence="13">
    <location>
        <begin position="1872"/>
        <end position="1894"/>
    </location>
</feature>
<evidence type="ECO:0000256" key="6">
    <source>
        <dbReference type="ARBA" id="ARBA00022833"/>
    </source>
</evidence>
<feature type="compositionally biased region" description="Basic and acidic residues" evidence="12">
    <location>
        <begin position="1570"/>
        <end position="1585"/>
    </location>
</feature>
<keyword evidence="14" id="KW-1185">Reference proteome</keyword>
<dbReference type="SUPFAM" id="SSF57667">
    <property type="entry name" value="beta-beta-alpha zinc fingers"/>
    <property type="match status" value="14"/>
</dbReference>
<dbReference type="FunFam" id="3.30.160.60:FF:002343">
    <property type="entry name" value="Zinc finger protein 33A"/>
    <property type="match status" value="2"/>
</dbReference>
<feature type="compositionally biased region" description="Polar residues" evidence="12">
    <location>
        <begin position="1628"/>
        <end position="1640"/>
    </location>
</feature>
<feature type="compositionally biased region" description="Polar residues" evidence="12">
    <location>
        <begin position="1681"/>
        <end position="1692"/>
    </location>
</feature>
<feature type="domain" description="C2H2-type" evidence="13">
    <location>
        <begin position="1500"/>
        <end position="1528"/>
    </location>
</feature>
<dbReference type="GeneID" id="103360203"/>
<evidence type="ECO:0000256" key="5">
    <source>
        <dbReference type="ARBA" id="ARBA00022771"/>
    </source>
</evidence>
<reference evidence="15" key="1">
    <citation type="submission" date="2025-08" db="UniProtKB">
        <authorList>
            <consortium name="RefSeq"/>
        </authorList>
    </citation>
    <scope>IDENTIFICATION</scope>
</reference>
<feature type="domain" description="C2H2-type" evidence="13">
    <location>
        <begin position="1529"/>
        <end position="1557"/>
    </location>
</feature>
<feature type="compositionally biased region" description="Basic and acidic residues" evidence="12">
    <location>
        <begin position="1467"/>
        <end position="1492"/>
    </location>
</feature>
<evidence type="ECO:0000256" key="12">
    <source>
        <dbReference type="SAM" id="MobiDB-lite"/>
    </source>
</evidence>
<feature type="region of interest" description="Disordered" evidence="12">
    <location>
        <begin position="704"/>
        <end position="724"/>
    </location>
</feature>
<dbReference type="SMART" id="SM00355">
    <property type="entry name" value="ZnF_C2H2"/>
    <property type="match status" value="31"/>
</dbReference>
<keyword evidence="8" id="KW-0238">DNA-binding</keyword>
<dbReference type="RefSeq" id="XP_008284107.1">
    <property type="nucleotide sequence ID" value="XM_008285885.1"/>
</dbReference>
<dbReference type="FunFam" id="3.30.160.60:FF:000100">
    <property type="entry name" value="Zinc finger 45-like"/>
    <property type="match status" value="2"/>
</dbReference>
<feature type="domain" description="C2H2-type" evidence="13">
    <location>
        <begin position="1366"/>
        <end position="1394"/>
    </location>
</feature>
<feature type="region of interest" description="Disordered" evidence="12">
    <location>
        <begin position="964"/>
        <end position="1046"/>
    </location>
</feature>
<feature type="compositionally biased region" description="Low complexity" evidence="12">
    <location>
        <begin position="1436"/>
        <end position="1447"/>
    </location>
</feature>
<comment type="similarity">
    <text evidence="2">Belongs to the krueppel C2H2-type zinc-finger protein family.</text>
</comment>
<dbReference type="PROSITE" id="PS50157">
    <property type="entry name" value="ZINC_FINGER_C2H2_2"/>
    <property type="match status" value="26"/>
</dbReference>
<gene>
    <name evidence="15" type="primary">LOC103360203</name>
</gene>
<feature type="compositionally biased region" description="Basic and acidic residues" evidence="12">
    <location>
        <begin position="2289"/>
        <end position="2302"/>
    </location>
</feature>
<evidence type="ECO:0000256" key="9">
    <source>
        <dbReference type="ARBA" id="ARBA00023163"/>
    </source>
</evidence>
<keyword evidence="3" id="KW-0479">Metal-binding</keyword>
<feature type="compositionally biased region" description="Basic and acidic residues" evidence="12">
    <location>
        <begin position="2461"/>
        <end position="2470"/>
    </location>
</feature>
<feature type="domain" description="C2H2-type" evidence="13">
    <location>
        <begin position="1900"/>
        <end position="1929"/>
    </location>
</feature>
<feature type="domain" description="C2H2-type" evidence="13">
    <location>
        <begin position="2685"/>
        <end position="2712"/>
    </location>
</feature>
<feature type="domain" description="C2H2-type" evidence="13">
    <location>
        <begin position="237"/>
        <end position="264"/>
    </location>
</feature>
<feature type="domain" description="C2H2-type" evidence="13">
    <location>
        <begin position="2743"/>
        <end position="2770"/>
    </location>
</feature>
<feature type="region of interest" description="Disordered" evidence="12">
    <location>
        <begin position="769"/>
        <end position="931"/>
    </location>
</feature>
<dbReference type="PROSITE" id="PS00028">
    <property type="entry name" value="ZINC_FINGER_C2H2_1"/>
    <property type="match status" value="25"/>
</dbReference>
<feature type="compositionally biased region" description="Basic residues" evidence="12">
    <location>
        <begin position="772"/>
        <end position="782"/>
    </location>
</feature>
<dbReference type="GO" id="GO:0000977">
    <property type="term" value="F:RNA polymerase II transcription regulatory region sequence-specific DNA binding"/>
    <property type="evidence" value="ECO:0007669"/>
    <property type="project" value="TreeGrafter"/>
</dbReference>
<feature type="region of interest" description="Disordered" evidence="12">
    <location>
        <begin position="1386"/>
        <end position="1506"/>
    </location>
</feature>
<feature type="domain" description="C2H2-type" evidence="13">
    <location>
        <begin position="2017"/>
        <end position="2039"/>
    </location>
</feature>
<dbReference type="Proteomes" id="UP000694891">
    <property type="component" value="Unplaced"/>
</dbReference>
<keyword evidence="10" id="KW-0539">Nucleus</keyword>
<dbReference type="FunFam" id="3.30.160.60:FF:000110">
    <property type="entry name" value="Zinc finger protein-like"/>
    <property type="match status" value="1"/>
</dbReference>
<evidence type="ECO:0000256" key="4">
    <source>
        <dbReference type="ARBA" id="ARBA00022737"/>
    </source>
</evidence>
<keyword evidence="5 11" id="KW-0863">Zinc-finger</keyword>
<feature type="region of interest" description="Disordered" evidence="12">
    <location>
        <begin position="2247"/>
        <end position="2268"/>
    </location>
</feature>
<protein>
    <submittedName>
        <fullName evidence="15">Uncharacterized protein LOC103360203</fullName>
    </submittedName>
</protein>
<feature type="region of interest" description="Disordered" evidence="12">
    <location>
        <begin position="2282"/>
        <end position="2302"/>
    </location>
</feature>
<dbReference type="GO" id="GO:0005634">
    <property type="term" value="C:nucleus"/>
    <property type="evidence" value="ECO:0007669"/>
    <property type="project" value="UniProtKB-SubCell"/>
</dbReference>
<evidence type="ECO:0000256" key="1">
    <source>
        <dbReference type="ARBA" id="ARBA00004123"/>
    </source>
</evidence>
<dbReference type="Pfam" id="PF13912">
    <property type="entry name" value="zf-C2H2_6"/>
    <property type="match status" value="1"/>
</dbReference>
<feature type="domain" description="C2H2-type" evidence="13">
    <location>
        <begin position="1557"/>
        <end position="1584"/>
    </location>
</feature>
<dbReference type="PANTHER" id="PTHR24379">
    <property type="entry name" value="KRAB AND ZINC FINGER DOMAIN-CONTAINING"/>
    <property type="match status" value="1"/>
</dbReference>
<feature type="compositionally biased region" description="Basic and acidic residues" evidence="12">
    <location>
        <begin position="908"/>
        <end position="931"/>
    </location>
</feature>
<feature type="domain" description="C2H2-type" evidence="13">
    <location>
        <begin position="2939"/>
        <end position="2970"/>
    </location>
</feature>
<feature type="compositionally biased region" description="Polar residues" evidence="12">
    <location>
        <begin position="709"/>
        <end position="721"/>
    </location>
</feature>
<feature type="region of interest" description="Disordered" evidence="12">
    <location>
        <begin position="2948"/>
        <end position="2993"/>
    </location>
</feature>
<keyword evidence="7" id="KW-0805">Transcription regulation</keyword>
<evidence type="ECO:0000256" key="8">
    <source>
        <dbReference type="ARBA" id="ARBA00023125"/>
    </source>
</evidence>
<feature type="domain" description="C2H2-type" evidence="13">
    <location>
        <begin position="1268"/>
        <end position="1295"/>
    </location>
</feature>
<feature type="domain" description="C2H2-type" evidence="13">
    <location>
        <begin position="209"/>
        <end position="236"/>
    </location>
</feature>
<feature type="region of interest" description="Disordered" evidence="12">
    <location>
        <begin position="2527"/>
        <end position="2576"/>
    </location>
</feature>
<feature type="compositionally biased region" description="Basic and acidic residues" evidence="12">
    <location>
        <begin position="1408"/>
        <end position="1418"/>
    </location>
</feature>
<dbReference type="GO" id="GO:0000981">
    <property type="term" value="F:DNA-binding transcription factor activity, RNA polymerase II-specific"/>
    <property type="evidence" value="ECO:0007669"/>
    <property type="project" value="TreeGrafter"/>
</dbReference>
<feature type="region of interest" description="Disordered" evidence="12">
    <location>
        <begin position="1"/>
        <end position="120"/>
    </location>
</feature>
<feature type="domain" description="C2H2-type" evidence="13">
    <location>
        <begin position="181"/>
        <end position="208"/>
    </location>
</feature>
<evidence type="ECO:0000259" key="13">
    <source>
        <dbReference type="PROSITE" id="PS50157"/>
    </source>
</evidence>
<organism evidence="14 15">
    <name type="scientific">Stegastes partitus</name>
    <name type="common">bicolor damselfish</name>
    <dbReference type="NCBI Taxonomy" id="144197"/>
    <lineage>
        <taxon>Eukaryota</taxon>
        <taxon>Metazoa</taxon>
        <taxon>Chordata</taxon>
        <taxon>Craniata</taxon>
        <taxon>Vertebrata</taxon>
        <taxon>Euteleostomi</taxon>
        <taxon>Actinopterygii</taxon>
        <taxon>Neopterygii</taxon>
        <taxon>Teleostei</taxon>
        <taxon>Neoteleostei</taxon>
        <taxon>Acanthomorphata</taxon>
        <taxon>Ovalentaria</taxon>
        <taxon>Pomacentridae</taxon>
        <taxon>Stegastes</taxon>
    </lineage>
</organism>
<evidence type="ECO:0000256" key="7">
    <source>
        <dbReference type="ARBA" id="ARBA00023015"/>
    </source>
</evidence>
<evidence type="ECO:0000256" key="2">
    <source>
        <dbReference type="ARBA" id="ARBA00006991"/>
    </source>
</evidence>
<feature type="compositionally biased region" description="Polar residues" evidence="12">
    <location>
        <begin position="983"/>
        <end position="992"/>
    </location>
</feature>
<keyword evidence="9" id="KW-0804">Transcription</keyword>
<feature type="compositionally biased region" description="Acidic residues" evidence="12">
    <location>
        <begin position="1744"/>
        <end position="1775"/>
    </location>
</feature>
<feature type="region of interest" description="Disordered" evidence="12">
    <location>
        <begin position="2441"/>
        <end position="2470"/>
    </location>
</feature>
<dbReference type="InterPro" id="IPR036236">
    <property type="entry name" value="Znf_C2H2_sf"/>
</dbReference>
<dbReference type="Gene3D" id="3.30.160.60">
    <property type="entry name" value="Classic Zinc Finger"/>
    <property type="match status" value="18"/>
</dbReference>
<dbReference type="PANTHER" id="PTHR24379:SF133">
    <property type="entry name" value="ZFP617 PROTEIN-RELATED"/>
    <property type="match status" value="1"/>
</dbReference>
<feature type="domain" description="C2H2-type" evidence="13">
    <location>
        <begin position="2799"/>
        <end position="2826"/>
    </location>
</feature>
<evidence type="ECO:0000256" key="3">
    <source>
        <dbReference type="ARBA" id="ARBA00022723"/>
    </source>
</evidence>
<proteinExistence type="inferred from homology"/>
<feature type="domain" description="C2H2-type" evidence="13">
    <location>
        <begin position="2827"/>
        <end position="2850"/>
    </location>
</feature>
<comment type="subcellular location">
    <subcellularLocation>
        <location evidence="1">Nucleus</location>
    </subcellularLocation>
</comment>
<name>A0A9Y4K714_9TELE</name>
<dbReference type="FunFam" id="3.30.160.60:FF:001954">
    <property type="entry name" value="Zinc finger protein 787"/>
    <property type="match status" value="1"/>
</dbReference>
<feature type="region of interest" description="Disordered" evidence="12">
    <location>
        <begin position="1570"/>
        <end position="1781"/>
    </location>
</feature>
<feature type="domain" description="C2H2-type" evidence="13">
    <location>
        <begin position="1813"/>
        <end position="1840"/>
    </location>
</feature>
<evidence type="ECO:0000256" key="10">
    <source>
        <dbReference type="ARBA" id="ARBA00023242"/>
    </source>
</evidence>
<feature type="compositionally biased region" description="Low complexity" evidence="12">
    <location>
        <begin position="1006"/>
        <end position="1015"/>
    </location>
</feature>
<evidence type="ECO:0000313" key="15">
    <source>
        <dbReference type="RefSeq" id="XP_008284107.1"/>
    </source>
</evidence>
<dbReference type="FunFam" id="3.30.160.60:FF:002604">
    <property type="entry name" value="Zinc finger protein 715"/>
    <property type="match status" value="1"/>
</dbReference>
<feature type="domain" description="C2H2-type" evidence="13">
    <location>
        <begin position="1927"/>
        <end position="1954"/>
    </location>
</feature>
<feature type="region of interest" description="Disordered" evidence="12">
    <location>
        <begin position="2094"/>
        <end position="2131"/>
    </location>
</feature>
<feature type="compositionally biased region" description="Basic and acidic residues" evidence="12">
    <location>
        <begin position="104"/>
        <end position="113"/>
    </location>
</feature>
<feature type="domain" description="C2H2-type" evidence="13">
    <location>
        <begin position="2715"/>
        <end position="2742"/>
    </location>
</feature>
<feature type="compositionally biased region" description="Basic residues" evidence="12">
    <location>
        <begin position="888"/>
        <end position="907"/>
    </location>
</feature>
<feature type="compositionally biased region" description="Polar residues" evidence="12">
    <location>
        <begin position="2882"/>
        <end position="2906"/>
    </location>
</feature>
<feature type="domain" description="C2H2-type" evidence="13">
    <location>
        <begin position="1297"/>
        <end position="1324"/>
    </location>
</feature>
<feature type="region of interest" description="Disordered" evidence="12">
    <location>
        <begin position="1342"/>
        <end position="1368"/>
    </location>
</feature>
<keyword evidence="4" id="KW-0677">Repeat</keyword>
<feature type="compositionally biased region" description="Basic and acidic residues" evidence="12">
    <location>
        <begin position="861"/>
        <end position="881"/>
    </location>
</feature>
<feature type="domain" description="C2H2-type" evidence="13">
    <location>
        <begin position="1785"/>
        <end position="1812"/>
    </location>
</feature>
<feature type="compositionally biased region" description="Basic and acidic residues" evidence="12">
    <location>
        <begin position="821"/>
        <end position="833"/>
    </location>
</feature>
<feature type="domain" description="C2H2-type" evidence="13">
    <location>
        <begin position="265"/>
        <end position="292"/>
    </location>
</feature>